<dbReference type="Proteomes" id="UP000594014">
    <property type="component" value="Chromosome"/>
</dbReference>
<evidence type="ECO:0000313" key="2">
    <source>
        <dbReference type="Proteomes" id="UP000594014"/>
    </source>
</evidence>
<keyword evidence="2" id="KW-1185">Reference proteome</keyword>
<reference evidence="1" key="1">
    <citation type="submission" date="2019-08" db="EMBL/GenBank/DDBJ databases">
        <title>Genome sequence of Clostridiales bacterium MT110.</title>
        <authorList>
            <person name="Cao J."/>
        </authorList>
    </citation>
    <scope>NUCLEOTIDE SEQUENCE</scope>
    <source>
        <strain evidence="1">MT110</strain>
    </source>
</reference>
<proteinExistence type="predicted"/>
<accession>A0ACD1AG78</accession>
<gene>
    <name evidence="1" type="ORF">FRZ06_18840</name>
</gene>
<dbReference type="EMBL" id="CP042469">
    <property type="protein sequence ID" value="QOX65259.1"/>
    <property type="molecule type" value="Genomic_DNA"/>
</dbReference>
<sequence length="251" mass="28601">MLTKLSSIDKSVPIPLYFQLKQLILSEIQNGTYKSGDIIPTENEISDAFKISRTTVRQAVTELVQEGWLYRVKSKGTFVSLPKINQDFIKKLESFNDQILRSGMEPSTEVLEFKVVPAADDVAKHLEVKENESVIYLHRKRLADGEPIVTIKTYLPYSECSFVMDHDLKQERLYGILSESPATTVFRVERIVEAVEATSEDATLLKIKKGKPIQYFASTGYNTFGKPIEYSLARYRGDRSTFEITVFPENK</sequence>
<organism evidence="1 2">
    <name type="scientific">Anoxybacterium hadale</name>
    <dbReference type="NCBI Taxonomy" id="3408580"/>
    <lineage>
        <taxon>Bacteria</taxon>
        <taxon>Bacillati</taxon>
        <taxon>Bacillota</taxon>
        <taxon>Clostridia</taxon>
        <taxon>Peptostreptococcales</taxon>
        <taxon>Anaerovoracaceae</taxon>
        <taxon>Anoxybacterium</taxon>
    </lineage>
</organism>
<protein>
    <submittedName>
        <fullName evidence="1">GntR family transcriptional regulator</fullName>
    </submittedName>
</protein>
<name>A0ACD1AG78_9FIRM</name>
<evidence type="ECO:0000313" key="1">
    <source>
        <dbReference type="EMBL" id="QOX65259.1"/>
    </source>
</evidence>